<keyword evidence="1" id="KW-0472">Membrane</keyword>
<evidence type="ECO:0000256" key="1">
    <source>
        <dbReference type="SAM" id="Phobius"/>
    </source>
</evidence>
<name>A0A1I3LR01_9FLAO</name>
<feature type="transmembrane region" description="Helical" evidence="1">
    <location>
        <begin position="12"/>
        <end position="31"/>
    </location>
</feature>
<organism evidence="2 3">
    <name type="scientific">Kaistella treverensis</name>
    <dbReference type="NCBI Taxonomy" id="631455"/>
    <lineage>
        <taxon>Bacteria</taxon>
        <taxon>Pseudomonadati</taxon>
        <taxon>Bacteroidota</taxon>
        <taxon>Flavobacteriia</taxon>
        <taxon>Flavobacteriales</taxon>
        <taxon>Weeksellaceae</taxon>
        <taxon>Chryseobacterium group</taxon>
        <taxon>Kaistella</taxon>
    </lineage>
</organism>
<dbReference type="Proteomes" id="UP000242560">
    <property type="component" value="Unassembled WGS sequence"/>
</dbReference>
<feature type="transmembrane region" description="Helical" evidence="1">
    <location>
        <begin position="43"/>
        <end position="61"/>
    </location>
</feature>
<keyword evidence="1" id="KW-1133">Transmembrane helix</keyword>
<evidence type="ECO:0000313" key="3">
    <source>
        <dbReference type="Proteomes" id="UP000242560"/>
    </source>
</evidence>
<sequence>MIMEFFNKYKLGIIGIFVGGILGYAYYHFIGCNTGTCAITSKPFNSSAYGMLMGYLMFSTFDKSKKKDIKA</sequence>
<dbReference type="EMBL" id="FORQ01000002">
    <property type="protein sequence ID" value="SFI86896.1"/>
    <property type="molecule type" value="Genomic_DNA"/>
</dbReference>
<keyword evidence="1" id="KW-0812">Transmembrane</keyword>
<evidence type="ECO:0008006" key="4">
    <source>
        <dbReference type="Google" id="ProtNLM"/>
    </source>
</evidence>
<evidence type="ECO:0000313" key="2">
    <source>
        <dbReference type="EMBL" id="SFI86896.1"/>
    </source>
</evidence>
<accession>A0A1I3LR01</accession>
<reference evidence="3" key="1">
    <citation type="submission" date="2016-10" db="EMBL/GenBank/DDBJ databases">
        <authorList>
            <person name="Varghese N."/>
            <person name="Submissions S."/>
        </authorList>
    </citation>
    <scope>NUCLEOTIDE SEQUENCE [LARGE SCALE GENOMIC DNA]</scope>
    <source>
        <strain evidence="3">DSM 22251</strain>
    </source>
</reference>
<keyword evidence="3" id="KW-1185">Reference proteome</keyword>
<proteinExistence type="predicted"/>
<dbReference type="Pfam" id="PF19628">
    <property type="entry name" value="DUF6132"/>
    <property type="match status" value="1"/>
</dbReference>
<protein>
    <recommendedName>
        <fullName evidence="4">YtxH domain-containing protein</fullName>
    </recommendedName>
</protein>
<gene>
    <name evidence="2" type="ORF">SAMN05421638_1274</name>
</gene>
<dbReference type="AlphaFoldDB" id="A0A1I3LR01"/>
<dbReference type="InterPro" id="IPR045764">
    <property type="entry name" value="DUF6132"/>
</dbReference>